<reference evidence="2 3" key="1">
    <citation type="submission" date="2012-12" db="EMBL/GenBank/DDBJ databases">
        <title>Novel taxa of Listeriaceae from agricultural environments in the United States.</title>
        <authorList>
            <person name="den Bakker H.C."/>
            <person name="Allred A."/>
            <person name="Warchocki S."/>
            <person name="Wright E.M."/>
            <person name="Burrell A."/>
            <person name="Nightingale K.K."/>
            <person name="Kephart D."/>
            <person name="Wiedmann M."/>
        </authorList>
    </citation>
    <scope>NUCLEOTIDE SEQUENCE [LARGE SCALE GENOMIC DNA]</scope>
    <source>
        <strain evidence="2 3">FSL F6-1037</strain>
    </source>
</reference>
<dbReference type="CDD" id="cd03024">
    <property type="entry name" value="DsbA_FrnE"/>
    <property type="match status" value="1"/>
</dbReference>
<dbReference type="AlphaFoldDB" id="W7D9H9"/>
<dbReference type="Pfam" id="PF01323">
    <property type="entry name" value="DSBA"/>
    <property type="match status" value="1"/>
</dbReference>
<accession>W7D9H9</accession>
<dbReference type="GO" id="GO:0016491">
    <property type="term" value="F:oxidoreductase activity"/>
    <property type="evidence" value="ECO:0007669"/>
    <property type="project" value="InterPro"/>
</dbReference>
<dbReference type="Gene3D" id="3.40.30.10">
    <property type="entry name" value="Glutaredoxin"/>
    <property type="match status" value="1"/>
</dbReference>
<evidence type="ECO:0000313" key="3">
    <source>
        <dbReference type="Proteomes" id="UP000019243"/>
    </source>
</evidence>
<evidence type="ECO:0000313" key="2">
    <source>
        <dbReference type="EMBL" id="EUJ41903.1"/>
    </source>
</evidence>
<proteinExistence type="predicted"/>
<dbReference type="EMBL" id="AODH01000005">
    <property type="protein sequence ID" value="EUJ41903.1"/>
    <property type="molecule type" value="Genomic_DNA"/>
</dbReference>
<dbReference type="InterPro" id="IPR036249">
    <property type="entry name" value="Thioredoxin-like_sf"/>
</dbReference>
<dbReference type="PATRIC" id="fig|1265861.3.peg.312"/>
<dbReference type="InterPro" id="IPR001853">
    <property type="entry name" value="DSBA-like_thioredoxin_dom"/>
</dbReference>
<dbReference type="PANTHER" id="PTHR13887:SF41">
    <property type="entry name" value="THIOREDOXIN SUPERFAMILY PROTEIN"/>
    <property type="match status" value="1"/>
</dbReference>
<feature type="domain" description="DSBA-like thioredoxin" evidence="1">
    <location>
        <begin position="3"/>
        <end position="202"/>
    </location>
</feature>
<dbReference type="PANTHER" id="PTHR13887">
    <property type="entry name" value="GLUTATHIONE S-TRANSFERASE KAPPA"/>
    <property type="match status" value="1"/>
</dbReference>
<dbReference type="SUPFAM" id="SSF52833">
    <property type="entry name" value="Thioredoxin-like"/>
    <property type="match status" value="1"/>
</dbReference>
<organism evidence="2 3">
    <name type="scientific">Brochothrix campestris FSL F6-1037</name>
    <dbReference type="NCBI Taxonomy" id="1265861"/>
    <lineage>
        <taxon>Bacteria</taxon>
        <taxon>Bacillati</taxon>
        <taxon>Bacillota</taxon>
        <taxon>Bacilli</taxon>
        <taxon>Bacillales</taxon>
        <taxon>Listeriaceae</taxon>
        <taxon>Brochothrix</taxon>
    </lineage>
</organism>
<sequence>MKVEIWSDYACPFCYIGKRNFENAVGDDNSIEVVYHSYELDPTAPLELRGNMSEMLAEKYNVSVAEADKMNANVINMAKSVGLNYDFDSIKPTNTLKMHRLSHLARELGVEQQLNEIAFDAYFTKGAYLNDNATLIGFAQAVGIAPEQAEAVLNSDAYTKSVRADQQAAKDLGITGVPYFLFNEKYAVSGAQPIEQFKAAIAQIKAKEEQPVKLVPDAADCADDSCQI</sequence>
<dbReference type="Proteomes" id="UP000019243">
    <property type="component" value="Unassembled WGS sequence"/>
</dbReference>
<keyword evidence="3" id="KW-1185">Reference proteome</keyword>
<name>W7D9H9_9LIST</name>
<evidence type="ECO:0000259" key="1">
    <source>
        <dbReference type="Pfam" id="PF01323"/>
    </source>
</evidence>
<comment type="caution">
    <text evidence="2">The sequence shown here is derived from an EMBL/GenBank/DDBJ whole genome shotgun (WGS) entry which is preliminary data.</text>
</comment>
<protein>
    <submittedName>
        <fullName evidence="2">DSBA-like thioredoxin domain-containing protein</fullName>
    </submittedName>
</protein>
<gene>
    <name evidence="2" type="ORF">BCAMP_01605</name>
</gene>
<dbReference type="STRING" id="1265861.BCAMP_01605"/>